<keyword evidence="2" id="KW-0472">Membrane</keyword>
<feature type="transmembrane region" description="Helical" evidence="2">
    <location>
        <begin position="34"/>
        <end position="52"/>
    </location>
</feature>
<dbReference type="PANTHER" id="PTHR36153:SF1">
    <property type="entry name" value="TYPE VI SECRETION SYSTEM COMPONENT TSSM1"/>
    <property type="match status" value="1"/>
</dbReference>
<evidence type="ECO:0000256" key="1">
    <source>
        <dbReference type="SAM" id="MobiDB-lite"/>
    </source>
</evidence>
<proteinExistence type="predicted"/>
<feature type="transmembrane region" description="Helical" evidence="2">
    <location>
        <begin position="7"/>
        <end position="28"/>
    </location>
</feature>
<evidence type="ECO:0000256" key="2">
    <source>
        <dbReference type="SAM" id="Phobius"/>
    </source>
</evidence>
<dbReference type="EMBL" id="JAWCUA010000001">
    <property type="protein sequence ID" value="MDU0111674.1"/>
    <property type="molecule type" value="Genomic_DNA"/>
</dbReference>
<feature type="domain" description="Type VI secretion system component TssM1 N-terminal" evidence="3">
    <location>
        <begin position="182"/>
        <end position="403"/>
    </location>
</feature>
<evidence type="ECO:0000313" key="4">
    <source>
        <dbReference type="EMBL" id="MDU0111674.1"/>
    </source>
</evidence>
<keyword evidence="2" id="KW-1133">Transmembrane helix</keyword>
<keyword evidence="2" id="KW-0812">Transmembrane</keyword>
<gene>
    <name evidence="4" type="ORF">RT723_01335</name>
</gene>
<dbReference type="InterPro" id="IPR053156">
    <property type="entry name" value="T6SS_TssM-like"/>
</dbReference>
<feature type="region of interest" description="Disordered" evidence="1">
    <location>
        <begin position="804"/>
        <end position="825"/>
    </location>
</feature>
<evidence type="ECO:0000259" key="3">
    <source>
        <dbReference type="Pfam" id="PF14331"/>
    </source>
</evidence>
<dbReference type="RefSeq" id="WP_315945577.1">
    <property type="nucleotide sequence ID" value="NZ_JAWCUA010000001.1"/>
</dbReference>
<dbReference type="InterPro" id="IPR025743">
    <property type="entry name" value="TssM1_N"/>
</dbReference>
<sequence length="1163" mass="131253">MKKFLKFLLILFVWLLIAVAVIGGTVMAGFELDLGIKIFVFLFVGWLAFLLIRKIVINYRSKKKVENLVNVEQAEKSSWNFGFSMGISPLKNNFTSMIKMLKKSYLKVHGDPMYVLPWYLMIGNSSSGKTQALESANLPSPTIDKDSVTDLDCGINWVLYNQGIVIDTPGDYLASQDSNNRNTDWLQLLGLLKKHRAKEPINGVIVSLSITDLISGNSQKLIEVGIQSRKNIEQLMQQLHVQVPVYVMITNLDALPGINEWSIDLDEQLLKDPLGEVNNDSLPVSEFIKTAVGNISERLKQLLLASIKNEKVSSNLLMLPTNFEQLERHLSTFTETLFQTNPYQKTPFFRGIYFVGQAKAGVQQNNHSGIFSNRFFTEIIPSERNMVSSLASTEKIAQKQRLGKTFAWNAVFAVMIGLLYVGYDNDVETLDQLINENAGSFENSNNLPRNISSLYQYRDMVNVLQNHSWIPWFGISGKPEFITKLEGMFSERVQARLVEQTDLVFSRELANSFTRDADISEEKIVSFISTLVRRINIIDAYMDGQGQDYLETMPSPYSYSDASFFGINEDATVDRLNTLYLQSLAWITDKNLLKQEVVLLNEQLHDILIKSKNLSNWMIPWANEVAKSNEVRISDFWTNTTGKMKNDVIINGAYTIEGKAVIDDFIGQIKATGRYDEILDNILPGFEEEYKKRYLGEWEKFALNFSRGSEKLSNRDEWLNVINNLSTGRNIYFNALNTVEKQIQPYKDDAELPDWVTMVMFYQDMRAFAPEEKTDGAQNKMLTKMALKIVGKAGPLGKALAKSGKKGLKTQKKMAKGASGPSPDERQMQLEAAGQLLGEYRQSLADFVYSAEMRSVSHAAVATLYQYPDNPAEGESPLAMSYASLKQLQAIVGKESNTNKAFWNLYSGAIDLMQQYMISESSCEIQNIWNDEFLTNLEGVPTYKVPNMAFGPDGILWTMLSDQLAPFVTERFGAGYVATKVDKTTYPINSDFLTFAARAKDGKQSKQEEYLVRLDAIPTSTNLDSKFSVSETRLELQCAAGPMMLINKNFFNSEVFKWTDACSTVNLTINVGRFVLEKKFEGALGFPNFLKAFKTGQKRYTANDFPEYAQSLRESGISFIDVKYRMSGQEELLRSLNSKKLSIPRKISSCWEGNVATLSAAKN</sequence>
<organism evidence="4 5">
    <name type="scientific">Psychrosphaera aquimarina</name>
    <dbReference type="NCBI Taxonomy" id="2044854"/>
    <lineage>
        <taxon>Bacteria</taxon>
        <taxon>Pseudomonadati</taxon>
        <taxon>Pseudomonadota</taxon>
        <taxon>Gammaproteobacteria</taxon>
        <taxon>Alteromonadales</taxon>
        <taxon>Pseudoalteromonadaceae</taxon>
        <taxon>Psychrosphaera</taxon>
    </lineage>
</organism>
<feature type="compositionally biased region" description="Basic residues" evidence="1">
    <location>
        <begin position="804"/>
        <end position="815"/>
    </location>
</feature>
<feature type="transmembrane region" description="Helical" evidence="2">
    <location>
        <begin position="405"/>
        <end position="423"/>
    </location>
</feature>
<name>A0ABU3QWK4_9GAMM</name>
<evidence type="ECO:0000313" key="5">
    <source>
        <dbReference type="Proteomes" id="UP001257914"/>
    </source>
</evidence>
<comment type="caution">
    <text evidence="4">The sequence shown here is derived from an EMBL/GenBank/DDBJ whole genome shotgun (WGS) entry which is preliminary data.</text>
</comment>
<accession>A0ABU3QWK4</accession>
<dbReference type="PANTHER" id="PTHR36153">
    <property type="entry name" value="INNER MEMBRANE PROTEIN-RELATED"/>
    <property type="match status" value="1"/>
</dbReference>
<dbReference type="Proteomes" id="UP001257914">
    <property type="component" value="Unassembled WGS sequence"/>
</dbReference>
<keyword evidence="5" id="KW-1185">Reference proteome</keyword>
<protein>
    <submittedName>
        <fullName evidence="4">Type VI secretion protein IcmF/TssM N-terminal domain-containing protein</fullName>
    </submittedName>
</protein>
<dbReference type="Pfam" id="PF14331">
    <property type="entry name" value="IcmF-related_N"/>
    <property type="match status" value="1"/>
</dbReference>
<reference evidence="4 5" key="1">
    <citation type="submission" date="2023-10" db="EMBL/GenBank/DDBJ databases">
        <title>Psychrosphaera aquimaarina strain SW33 isolated from seawater.</title>
        <authorList>
            <person name="Bayburt H."/>
            <person name="Kim J.M."/>
            <person name="Choi B.J."/>
            <person name="Jeon C.O."/>
        </authorList>
    </citation>
    <scope>NUCLEOTIDE SEQUENCE [LARGE SCALE GENOMIC DNA]</scope>
    <source>
        <strain evidence="4 5">KCTC 52743</strain>
    </source>
</reference>